<dbReference type="InterPro" id="IPR036928">
    <property type="entry name" value="AS_sf"/>
</dbReference>
<feature type="non-terminal residue" evidence="2">
    <location>
        <position position="430"/>
    </location>
</feature>
<dbReference type="SUPFAM" id="SSF75304">
    <property type="entry name" value="Amidase signature (AS) enzymes"/>
    <property type="match status" value="1"/>
</dbReference>
<gene>
    <name evidence="2" type="ORF">METZ01_LOCUS269603</name>
</gene>
<dbReference type="Pfam" id="PF01425">
    <property type="entry name" value="Amidase"/>
    <property type="match status" value="1"/>
</dbReference>
<feature type="domain" description="Amidase" evidence="1">
    <location>
        <begin position="2"/>
        <end position="417"/>
    </location>
</feature>
<dbReference type="InterPro" id="IPR023631">
    <property type="entry name" value="Amidase_dom"/>
</dbReference>
<dbReference type="InterPro" id="IPR020556">
    <property type="entry name" value="Amidase_CS"/>
</dbReference>
<dbReference type="PANTHER" id="PTHR11895:SF76">
    <property type="entry name" value="INDOLEACETAMIDE HYDROLASE"/>
    <property type="match status" value="1"/>
</dbReference>
<evidence type="ECO:0000259" key="1">
    <source>
        <dbReference type="Pfam" id="PF01425"/>
    </source>
</evidence>
<organism evidence="2">
    <name type="scientific">marine metagenome</name>
    <dbReference type="NCBI Taxonomy" id="408172"/>
    <lineage>
        <taxon>unclassified sequences</taxon>
        <taxon>metagenomes</taxon>
        <taxon>ecological metagenomes</taxon>
    </lineage>
</organism>
<evidence type="ECO:0000313" key="2">
    <source>
        <dbReference type="EMBL" id="SVC16749.1"/>
    </source>
</evidence>
<protein>
    <recommendedName>
        <fullName evidence="1">Amidase domain-containing protein</fullName>
    </recommendedName>
</protein>
<dbReference type="AlphaFoldDB" id="A0A382JY86"/>
<dbReference type="InterPro" id="IPR000120">
    <property type="entry name" value="Amidase"/>
</dbReference>
<dbReference type="GO" id="GO:0003824">
    <property type="term" value="F:catalytic activity"/>
    <property type="evidence" value="ECO:0007669"/>
    <property type="project" value="InterPro"/>
</dbReference>
<proteinExistence type="predicted"/>
<reference evidence="2" key="1">
    <citation type="submission" date="2018-05" db="EMBL/GenBank/DDBJ databases">
        <authorList>
            <person name="Lanie J.A."/>
            <person name="Ng W.-L."/>
            <person name="Kazmierczak K.M."/>
            <person name="Andrzejewski T.M."/>
            <person name="Davidsen T.M."/>
            <person name="Wayne K.J."/>
            <person name="Tettelin H."/>
            <person name="Glass J.I."/>
            <person name="Rusch D."/>
            <person name="Podicherti R."/>
            <person name="Tsui H.-C.T."/>
            <person name="Winkler M.E."/>
        </authorList>
    </citation>
    <scope>NUCLEOTIDE SEQUENCE</scope>
</reference>
<accession>A0A382JY86</accession>
<dbReference type="PANTHER" id="PTHR11895">
    <property type="entry name" value="TRANSAMIDASE"/>
    <property type="match status" value="1"/>
</dbReference>
<dbReference type="PROSITE" id="PS00571">
    <property type="entry name" value="AMIDASES"/>
    <property type="match status" value="1"/>
</dbReference>
<name>A0A382JY86_9ZZZZ</name>
<sequence length="430" mass="46635">AFSRIDAVDAQINALPIRCFERARKQVRNLKKPESPEAGYLYGLPIAVKDYNDVGGVRTTYGSPIYREHVPGVSDATVARLEANGAIPIAKSNVPEWAGGHTFNPVFGTTLNPWNLKMSVGGSSGGSAAALAAGMVWLATGNDLGGSLRIPAAFNGVVGLRPGPGVVARGKRLQPFDSLWVEGPMGRSVADVALMLDAQAGHDREDPFSFPSPERSYSETLNSSGCPKRIAFSRDLGVVHVSKQIAGITEISVLKLRDAGIEVTGEIPDFNGVLEAFQTLRAILLGTMMGPLLEKHRSQIAPEIVDNVERGFSVTPELLFEAERIRWRLFHSMMDFFETHDYLICPAASIAPFPVEQRYVKEIDGFPCETYIDWFSITFAVTMTSCPVISLPCGFTESGLPVGLQVVGRPRSEGALLRDSARLEELFGLK</sequence>
<feature type="non-terminal residue" evidence="2">
    <location>
        <position position="1"/>
    </location>
</feature>
<dbReference type="Gene3D" id="3.90.1300.10">
    <property type="entry name" value="Amidase signature (AS) domain"/>
    <property type="match status" value="1"/>
</dbReference>
<dbReference type="EMBL" id="UINC01077023">
    <property type="protein sequence ID" value="SVC16749.1"/>
    <property type="molecule type" value="Genomic_DNA"/>
</dbReference>